<accession>A0A9P3GK37</accession>
<protein>
    <submittedName>
        <fullName evidence="1">Uncharacterized protein</fullName>
    </submittedName>
</protein>
<comment type="caution">
    <text evidence="1">The sequence shown here is derived from an EMBL/GenBank/DDBJ whole genome shotgun (WGS) entry which is preliminary data.</text>
</comment>
<reference evidence="1 2" key="1">
    <citation type="submission" date="2021-08" db="EMBL/GenBank/DDBJ databases">
        <title>Draft Genome Sequence of Phanerochaete sordida strain YK-624.</title>
        <authorList>
            <person name="Mori T."/>
            <person name="Dohra H."/>
            <person name="Suzuki T."/>
            <person name="Kawagishi H."/>
            <person name="Hirai H."/>
        </authorList>
    </citation>
    <scope>NUCLEOTIDE SEQUENCE [LARGE SCALE GENOMIC DNA]</scope>
    <source>
        <strain evidence="1 2">YK-624</strain>
    </source>
</reference>
<gene>
    <name evidence="1" type="ORF">PsYK624_128500</name>
</gene>
<sequence length="81" mass="9002">MAFNAPEAVIEQAVSRKSSCIELSSRSVPPPPGAAVTRSYASVRSFSPIFKPTLSYCTTIYMFSMEWQCTLIHGDGRRVRE</sequence>
<name>A0A9P3GK37_9APHY</name>
<proteinExistence type="predicted"/>
<dbReference type="EMBL" id="BPQB01000062">
    <property type="protein sequence ID" value="GJE96650.1"/>
    <property type="molecule type" value="Genomic_DNA"/>
</dbReference>
<evidence type="ECO:0000313" key="2">
    <source>
        <dbReference type="Proteomes" id="UP000703269"/>
    </source>
</evidence>
<dbReference type="Proteomes" id="UP000703269">
    <property type="component" value="Unassembled WGS sequence"/>
</dbReference>
<keyword evidence="2" id="KW-1185">Reference proteome</keyword>
<evidence type="ECO:0000313" key="1">
    <source>
        <dbReference type="EMBL" id="GJE96650.1"/>
    </source>
</evidence>
<organism evidence="1 2">
    <name type="scientific">Phanerochaete sordida</name>
    <dbReference type="NCBI Taxonomy" id="48140"/>
    <lineage>
        <taxon>Eukaryota</taxon>
        <taxon>Fungi</taxon>
        <taxon>Dikarya</taxon>
        <taxon>Basidiomycota</taxon>
        <taxon>Agaricomycotina</taxon>
        <taxon>Agaricomycetes</taxon>
        <taxon>Polyporales</taxon>
        <taxon>Phanerochaetaceae</taxon>
        <taxon>Phanerochaete</taxon>
    </lineage>
</organism>
<dbReference type="AlphaFoldDB" id="A0A9P3GK37"/>